<evidence type="ECO:0000313" key="3">
    <source>
        <dbReference type="Proteomes" id="UP000652219"/>
    </source>
</evidence>
<feature type="compositionally biased region" description="Pro residues" evidence="1">
    <location>
        <begin position="29"/>
        <end position="47"/>
    </location>
</feature>
<feature type="region of interest" description="Disordered" evidence="1">
    <location>
        <begin position="1"/>
        <end position="83"/>
    </location>
</feature>
<organism evidence="2 3">
    <name type="scientific">Colletotrichum sojae</name>
    <dbReference type="NCBI Taxonomy" id="2175907"/>
    <lineage>
        <taxon>Eukaryota</taxon>
        <taxon>Fungi</taxon>
        <taxon>Dikarya</taxon>
        <taxon>Ascomycota</taxon>
        <taxon>Pezizomycotina</taxon>
        <taxon>Sordariomycetes</taxon>
        <taxon>Hypocreomycetidae</taxon>
        <taxon>Glomerellales</taxon>
        <taxon>Glomerellaceae</taxon>
        <taxon>Colletotrichum</taxon>
        <taxon>Colletotrichum orchidearum species complex</taxon>
    </lineage>
</organism>
<sequence length="318" mass="35123">MPPRYPQASPRAGLGRQAAIGDFFTKRPGPAPPSVSKPRLPKPNPEPTEPEAILVESDASDLEEEAPNEEDASPGPTPEAVEETIFPRYPVVKGEKEANFADDRYDWDGKNYKIIGTATKKINFGCGCVITDKILNQIAALDAKICKSITWFTFRYTDVGYDAHNTAKDVTDAGIIRLAQACPNLTNFLLPGVGEGVTDAALIALFKHCPKLSQVDISGTTRGGRPAFAGPAFDALRDNPDWCPKLKKLYINNITNDKAAMKPLREASKARQDLVIYMVSKWEEKKWGDWDLVLTSDAYHNGKKLAYGQKPKKKRVQY</sequence>
<feature type="compositionally biased region" description="Acidic residues" evidence="1">
    <location>
        <begin position="58"/>
        <end position="72"/>
    </location>
</feature>
<accession>A0A8H6MW86</accession>
<dbReference type="Proteomes" id="UP000652219">
    <property type="component" value="Unassembled WGS sequence"/>
</dbReference>
<dbReference type="AlphaFoldDB" id="A0A8H6MW86"/>
<proteinExistence type="predicted"/>
<evidence type="ECO:0000256" key="1">
    <source>
        <dbReference type="SAM" id="MobiDB-lite"/>
    </source>
</evidence>
<reference evidence="2 3" key="1">
    <citation type="journal article" date="2020" name="Phytopathology">
        <title>Genome Sequence Resources of Colletotrichum truncatum, C. plurivorum, C. musicola, and C. sojae: Four Species Pathogenic to Soybean (Glycine max).</title>
        <authorList>
            <person name="Rogerio F."/>
            <person name="Boufleur T.R."/>
            <person name="Ciampi-Guillardi M."/>
            <person name="Sukno S.A."/>
            <person name="Thon M.R."/>
            <person name="Massola Junior N.S."/>
            <person name="Baroncelli R."/>
        </authorList>
    </citation>
    <scope>NUCLEOTIDE SEQUENCE [LARGE SCALE GENOMIC DNA]</scope>
    <source>
        <strain evidence="2 3">LFN0009</strain>
    </source>
</reference>
<dbReference type="InterPro" id="IPR032675">
    <property type="entry name" value="LRR_dom_sf"/>
</dbReference>
<name>A0A8H6MW86_9PEZI</name>
<protein>
    <submittedName>
        <fullName evidence="2">Uncharacterized protein</fullName>
    </submittedName>
</protein>
<dbReference type="SUPFAM" id="SSF52047">
    <property type="entry name" value="RNI-like"/>
    <property type="match status" value="1"/>
</dbReference>
<gene>
    <name evidence="2" type="ORF">CSOJ01_06278</name>
</gene>
<keyword evidence="3" id="KW-1185">Reference proteome</keyword>
<evidence type="ECO:0000313" key="2">
    <source>
        <dbReference type="EMBL" id="KAF6810466.1"/>
    </source>
</evidence>
<comment type="caution">
    <text evidence="2">The sequence shown here is derived from an EMBL/GenBank/DDBJ whole genome shotgun (WGS) entry which is preliminary data.</text>
</comment>
<dbReference type="Gene3D" id="3.80.10.10">
    <property type="entry name" value="Ribonuclease Inhibitor"/>
    <property type="match status" value="1"/>
</dbReference>
<dbReference type="EMBL" id="WIGN01000086">
    <property type="protein sequence ID" value="KAF6810466.1"/>
    <property type="molecule type" value="Genomic_DNA"/>
</dbReference>